<gene>
    <name evidence="1" type="ORF">CesoFtcFv8_020163</name>
</gene>
<sequence>DCNSASTSSIHFCESHTKMLSQVSKEHFPVCKRPRLGRSPVSKPAGLLSAQKQSETVSIECRDKTVKGEAFKDKTVKDWKEVWDSPTGRRLDQEHRKEVREHKAKCMEYLQVIAAIQESLVKLPGQSVTSPTMLI</sequence>
<evidence type="ECO:0000313" key="1">
    <source>
        <dbReference type="EMBL" id="KAK5883886.1"/>
    </source>
</evidence>
<reference evidence="1 2" key="1">
    <citation type="journal article" date="2023" name="Mol. Biol. Evol.">
        <title>Genomics of Secondarily Temperate Adaptation in the Only Non-Antarctic Icefish.</title>
        <authorList>
            <person name="Rivera-Colon A.G."/>
            <person name="Rayamajhi N."/>
            <person name="Minhas B.F."/>
            <person name="Madrigal G."/>
            <person name="Bilyk K.T."/>
            <person name="Yoon V."/>
            <person name="Hune M."/>
            <person name="Gregory S."/>
            <person name="Cheng C.H.C."/>
            <person name="Catchen J.M."/>
        </authorList>
    </citation>
    <scope>NUCLEOTIDE SEQUENCE [LARGE SCALE GENOMIC DNA]</scope>
    <source>
        <strain evidence="1">JC2023a</strain>
    </source>
</reference>
<dbReference type="AlphaFoldDB" id="A0AAN8BEY5"/>
<organism evidence="1 2">
    <name type="scientific">Champsocephalus esox</name>
    <name type="common">pike icefish</name>
    <dbReference type="NCBI Taxonomy" id="159716"/>
    <lineage>
        <taxon>Eukaryota</taxon>
        <taxon>Metazoa</taxon>
        <taxon>Chordata</taxon>
        <taxon>Craniata</taxon>
        <taxon>Vertebrata</taxon>
        <taxon>Euteleostomi</taxon>
        <taxon>Actinopterygii</taxon>
        <taxon>Neopterygii</taxon>
        <taxon>Teleostei</taxon>
        <taxon>Neoteleostei</taxon>
        <taxon>Acanthomorphata</taxon>
        <taxon>Eupercaria</taxon>
        <taxon>Perciformes</taxon>
        <taxon>Notothenioidei</taxon>
        <taxon>Channichthyidae</taxon>
        <taxon>Champsocephalus</taxon>
    </lineage>
</organism>
<protein>
    <submittedName>
        <fullName evidence="1">Uncharacterized protein</fullName>
    </submittedName>
</protein>
<accession>A0AAN8BEY5</accession>
<keyword evidence="2" id="KW-1185">Reference proteome</keyword>
<name>A0AAN8BEY5_9TELE</name>
<proteinExistence type="predicted"/>
<dbReference type="EMBL" id="JAULUE010002061">
    <property type="protein sequence ID" value="KAK5883886.1"/>
    <property type="molecule type" value="Genomic_DNA"/>
</dbReference>
<dbReference type="Proteomes" id="UP001335648">
    <property type="component" value="Unassembled WGS sequence"/>
</dbReference>
<evidence type="ECO:0000313" key="2">
    <source>
        <dbReference type="Proteomes" id="UP001335648"/>
    </source>
</evidence>
<feature type="non-terminal residue" evidence="1">
    <location>
        <position position="1"/>
    </location>
</feature>
<comment type="caution">
    <text evidence="1">The sequence shown here is derived from an EMBL/GenBank/DDBJ whole genome shotgun (WGS) entry which is preliminary data.</text>
</comment>